<reference evidence="1" key="1">
    <citation type="submission" date="2022-10" db="EMBL/GenBank/DDBJ databases">
        <title>Chryseobacterium babae sp. nov. isolated from the gut of the beetle Oryctes rhinoceros, and Chryseobacterium kimseyorum sp. nov., isolated from a stick insect rearing cage.</title>
        <authorList>
            <person name="Shelomi M."/>
            <person name="Han C.-J."/>
            <person name="Chen W.-M."/>
            <person name="Chen H.-K."/>
            <person name="Liaw S.-J."/>
            <person name="Muhle E."/>
            <person name="Clermont D."/>
        </authorList>
    </citation>
    <scope>NUCLEOTIDE SEQUENCE</scope>
    <source>
        <strain evidence="1">09-1422</strain>
    </source>
</reference>
<dbReference type="RefSeq" id="WP_264751074.1">
    <property type="nucleotide sequence ID" value="NZ_JAPDHW010000011.1"/>
</dbReference>
<keyword evidence="2" id="KW-1185">Reference proteome</keyword>
<evidence type="ECO:0000313" key="1">
    <source>
        <dbReference type="EMBL" id="MCW3169908.1"/>
    </source>
</evidence>
<evidence type="ECO:0008006" key="3">
    <source>
        <dbReference type="Google" id="ProtNLM"/>
    </source>
</evidence>
<dbReference type="Proteomes" id="UP001163731">
    <property type="component" value="Unassembled WGS sequence"/>
</dbReference>
<name>A0ABT3I1L6_9FLAO</name>
<comment type="caution">
    <text evidence="1">The sequence shown here is derived from an EMBL/GenBank/DDBJ whole genome shotgun (WGS) entry which is preliminary data.</text>
</comment>
<gene>
    <name evidence="1" type="ORF">OMO38_15390</name>
</gene>
<accession>A0ABT3I1L6</accession>
<proteinExistence type="predicted"/>
<protein>
    <recommendedName>
        <fullName evidence="3">DUF4402 domain-containing protein</fullName>
    </recommendedName>
</protein>
<sequence>MILQELLLKFCFPFLIVLGVKANSQTLTVSGSNWTVPITPIMEAGANHQGTYESNANQILIAASVPLLLGGGKVSVHYEANPAWNSSLILSAKRTGNGTTLCVLCTLTGGTSYLAFTQTAVELFRIQAVLALASYSNIPIQLQLSGVSVTIPASSYQSRVVFTISAL</sequence>
<evidence type="ECO:0000313" key="2">
    <source>
        <dbReference type="Proteomes" id="UP001163731"/>
    </source>
</evidence>
<organism evidence="1 2">
    <name type="scientific">Chryseobacterium kimseyorum</name>
    <dbReference type="NCBI Taxonomy" id="2984028"/>
    <lineage>
        <taxon>Bacteria</taxon>
        <taxon>Pseudomonadati</taxon>
        <taxon>Bacteroidota</taxon>
        <taxon>Flavobacteriia</taxon>
        <taxon>Flavobacteriales</taxon>
        <taxon>Weeksellaceae</taxon>
        <taxon>Chryseobacterium group</taxon>
        <taxon>Chryseobacterium</taxon>
    </lineage>
</organism>
<dbReference type="EMBL" id="JAPDHW010000011">
    <property type="protein sequence ID" value="MCW3169908.1"/>
    <property type="molecule type" value="Genomic_DNA"/>
</dbReference>